<keyword evidence="10" id="KW-1185">Reference proteome</keyword>
<dbReference type="OrthoDB" id="8062037at2759"/>
<reference evidence="9" key="1">
    <citation type="submission" date="2020-01" db="EMBL/GenBank/DDBJ databases">
        <title>Genome sequence of Kobresia littledalei, the first chromosome-level genome in the family Cyperaceae.</title>
        <authorList>
            <person name="Qu G."/>
        </authorList>
    </citation>
    <scope>NUCLEOTIDE SEQUENCE</scope>
    <source>
        <strain evidence="9">C.B.Clarke</strain>
        <tissue evidence="9">Leaf</tissue>
    </source>
</reference>
<comment type="caution">
    <text evidence="9">The sequence shown here is derived from an EMBL/GenBank/DDBJ whole genome shotgun (WGS) entry which is preliminary data.</text>
</comment>
<evidence type="ECO:0000256" key="7">
    <source>
        <dbReference type="SAM" id="MobiDB-lite"/>
    </source>
</evidence>
<evidence type="ECO:0000256" key="3">
    <source>
        <dbReference type="ARBA" id="ARBA00022723"/>
    </source>
</evidence>
<name>A0A833VE06_9POAL</name>
<dbReference type="PANTHER" id="PTHR47531:SF2">
    <property type="entry name" value="RING_U-BOX SUPERFAMILY PROTEIN"/>
    <property type="match status" value="1"/>
</dbReference>
<dbReference type="InterPro" id="IPR019832">
    <property type="entry name" value="Mn/Fe_SOD_C"/>
</dbReference>
<dbReference type="GO" id="GO:0004784">
    <property type="term" value="F:superoxide dismutase activity"/>
    <property type="evidence" value="ECO:0007669"/>
    <property type="project" value="UniProtKB-EC"/>
</dbReference>
<feature type="compositionally biased region" description="Acidic residues" evidence="7">
    <location>
        <begin position="615"/>
        <end position="630"/>
    </location>
</feature>
<dbReference type="Pfam" id="PF02777">
    <property type="entry name" value="Sod_Fe_C"/>
    <property type="match status" value="1"/>
</dbReference>
<feature type="compositionally biased region" description="Low complexity" evidence="7">
    <location>
        <begin position="1"/>
        <end position="14"/>
    </location>
</feature>
<dbReference type="AlphaFoldDB" id="A0A833VE06"/>
<feature type="region of interest" description="Disordered" evidence="7">
    <location>
        <begin position="608"/>
        <end position="633"/>
    </location>
</feature>
<protein>
    <recommendedName>
        <fullName evidence="2">superoxide dismutase</fullName>
        <ecNumber evidence="2">1.15.1.1</ecNumber>
    </recommendedName>
</protein>
<dbReference type="SUPFAM" id="SSF57850">
    <property type="entry name" value="RING/U-box"/>
    <property type="match status" value="1"/>
</dbReference>
<feature type="domain" description="RING-type" evidence="8">
    <location>
        <begin position="452"/>
        <end position="482"/>
    </location>
</feature>
<evidence type="ECO:0000256" key="1">
    <source>
        <dbReference type="ARBA" id="ARBA00008714"/>
    </source>
</evidence>
<evidence type="ECO:0000256" key="5">
    <source>
        <dbReference type="ARBA" id="ARBA00049204"/>
    </source>
</evidence>
<dbReference type="Pfam" id="PF13639">
    <property type="entry name" value="zf-RING_2"/>
    <property type="match status" value="1"/>
</dbReference>
<feature type="region of interest" description="Disordered" evidence="7">
    <location>
        <begin position="1"/>
        <end position="29"/>
    </location>
</feature>
<gene>
    <name evidence="9" type="ORF">FCM35_KLT20399</name>
</gene>
<dbReference type="Gene3D" id="1.10.287.990">
    <property type="entry name" value="Fe,Mn superoxide dismutase (SOD) domain"/>
    <property type="match status" value="1"/>
</dbReference>
<keyword evidence="6" id="KW-0863">Zinc-finger</keyword>
<feature type="compositionally biased region" description="Polar residues" evidence="7">
    <location>
        <begin position="171"/>
        <end position="184"/>
    </location>
</feature>
<dbReference type="PROSITE" id="PS00088">
    <property type="entry name" value="SOD_MN"/>
    <property type="match status" value="1"/>
</dbReference>
<evidence type="ECO:0000256" key="6">
    <source>
        <dbReference type="PROSITE-ProRule" id="PRU00175"/>
    </source>
</evidence>
<dbReference type="Gene3D" id="3.30.40.10">
    <property type="entry name" value="Zinc/RING finger domain, C3HC4 (zinc finger)"/>
    <property type="match status" value="1"/>
</dbReference>
<feature type="region of interest" description="Disordered" evidence="7">
    <location>
        <begin position="155"/>
        <end position="188"/>
    </location>
</feature>
<dbReference type="SUPFAM" id="SSF54719">
    <property type="entry name" value="Fe,Mn superoxide dismutase (SOD), C-terminal domain"/>
    <property type="match status" value="1"/>
</dbReference>
<dbReference type="PANTHER" id="PTHR47531">
    <property type="entry name" value="RING/U-BOX SUPERFAMILY PROTEIN"/>
    <property type="match status" value="1"/>
</dbReference>
<evidence type="ECO:0000259" key="8">
    <source>
        <dbReference type="PROSITE" id="PS50089"/>
    </source>
</evidence>
<evidence type="ECO:0000313" key="9">
    <source>
        <dbReference type="EMBL" id="KAF3335892.1"/>
    </source>
</evidence>
<keyword evidence="3" id="KW-0479">Metal-binding</keyword>
<evidence type="ECO:0000256" key="2">
    <source>
        <dbReference type="ARBA" id="ARBA00012682"/>
    </source>
</evidence>
<dbReference type="Gene3D" id="3.55.40.20">
    <property type="entry name" value="Iron/manganese superoxide dismutase, C-terminal domain"/>
    <property type="match status" value="1"/>
</dbReference>
<dbReference type="Pfam" id="PF00081">
    <property type="entry name" value="Sod_Fe_N"/>
    <property type="match status" value="1"/>
</dbReference>
<comment type="similarity">
    <text evidence="1">Belongs to the iron/manganese superoxide dismutase family.</text>
</comment>
<dbReference type="FunFam" id="3.55.40.20:FF:000005">
    <property type="entry name" value="Superoxide dismutase"/>
    <property type="match status" value="1"/>
</dbReference>
<dbReference type="InterPro" id="IPR013083">
    <property type="entry name" value="Znf_RING/FYVE/PHD"/>
</dbReference>
<dbReference type="InterPro" id="IPR036324">
    <property type="entry name" value="Mn/Fe_SOD_N_sf"/>
</dbReference>
<keyword evidence="4" id="KW-0560">Oxidoreductase</keyword>
<organism evidence="9 10">
    <name type="scientific">Carex littledalei</name>
    <dbReference type="NCBI Taxonomy" id="544730"/>
    <lineage>
        <taxon>Eukaryota</taxon>
        <taxon>Viridiplantae</taxon>
        <taxon>Streptophyta</taxon>
        <taxon>Embryophyta</taxon>
        <taxon>Tracheophyta</taxon>
        <taxon>Spermatophyta</taxon>
        <taxon>Magnoliopsida</taxon>
        <taxon>Liliopsida</taxon>
        <taxon>Poales</taxon>
        <taxon>Cyperaceae</taxon>
        <taxon>Cyperoideae</taxon>
        <taxon>Cariceae</taxon>
        <taxon>Carex</taxon>
        <taxon>Carex subgen. Euthyceras</taxon>
    </lineage>
</organism>
<evidence type="ECO:0000256" key="4">
    <source>
        <dbReference type="ARBA" id="ARBA00023002"/>
    </source>
</evidence>
<dbReference type="InterPro" id="IPR036314">
    <property type="entry name" value="SOD_C_sf"/>
</dbReference>
<dbReference type="GO" id="GO:0005737">
    <property type="term" value="C:cytoplasm"/>
    <property type="evidence" value="ECO:0007669"/>
    <property type="project" value="UniProtKB-ARBA"/>
</dbReference>
<dbReference type="PROSITE" id="PS50089">
    <property type="entry name" value="ZF_RING_2"/>
    <property type="match status" value="1"/>
</dbReference>
<dbReference type="InterPro" id="IPR019831">
    <property type="entry name" value="Mn/Fe_SOD_N"/>
</dbReference>
<dbReference type="InterPro" id="IPR001189">
    <property type="entry name" value="Mn/Fe_SOD"/>
</dbReference>
<dbReference type="EC" id="1.15.1.1" evidence="2"/>
<dbReference type="SUPFAM" id="SSF46609">
    <property type="entry name" value="Fe,Mn superoxide dismutase (SOD), N-terminal domain"/>
    <property type="match status" value="1"/>
</dbReference>
<dbReference type="EMBL" id="SWLB01000008">
    <property type="protein sequence ID" value="KAF3335892.1"/>
    <property type="molecule type" value="Genomic_DNA"/>
</dbReference>
<dbReference type="InterPro" id="IPR019833">
    <property type="entry name" value="Mn/Fe_SOD_BS"/>
</dbReference>
<dbReference type="InterPro" id="IPR001841">
    <property type="entry name" value="Znf_RING"/>
</dbReference>
<dbReference type="PRINTS" id="PR01703">
    <property type="entry name" value="MNSODISMTASE"/>
</dbReference>
<accession>A0A833VE06</accession>
<evidence type="ECO:0000313" key="10">
    <source>
        <dbReference type="Proteomes" id="UP000623129"/>
    </source>
</evidence>
<dbReference type="FunFam" id="3.30.40.10:FF:000388">
    <property type="entry name" value="Putative RING zinc finger domain superfamily protein"/>
    <property type="match status" value="1"/>
</dbReference>
<dbReference type="Proteomes" id="UP000623129">
    <property type="component" value="Unassembled WGS sequence"/>
</dbReference>
<proteinExistence type="inferred from homology"/>
<sequence>MGSGSSKNASVSGSNLNSRRQREGSWKEKGKIGKAFISSCFGLPPTLPQQSEEKNEGLNNTLKHLPVNIEVEENSKNNGVDFEKFAPSSSQIPHSTNVEASEESHNSTLRANSGAGEVSPNVAANIPRARFNITPGTVSFRLNRAVSLGSSTAHDLFSSNAPLSNPDREVTASSSDQTTPNEMNPTPDFSARAEEMVARLGQRTLAESERNTYRNRRTGNQETLEGSVRFSRTLSVGRLRDRVLRRTPFSDGLFSPALLDETAPSARRALSGIRRAGSLSNRVAEMNLELSSSLPFENGEIPLPQNLQHTDGNNQDLLERRSAFIERRRRIRSQVRALQRLGSRFENLSGHERSCILAGRHRTGQCNCRTRNRSGNPDDETSTRASISRIVMLAEALFEVLDEIHQQSMVLSSSRPSFSSIGSVPAPKETVESLPVKMYRKPAKHSDEAAQCYICLVEYEEGDCMRVLPCSHEFHLTCIDKWLKEIHSRPLSTGQLLEAFGALMGCTPVPNKQTERASTIQLRPYNIKIEALKEKKKPKPVYKQNPHNKIILAGEGEKDKPRGLGEEMQPATACAMGAYGLTVPWLSRCSPWRGVKCAPRQRVYCAPNTATTSDDTAEPIEPEPEPEPEPDPFNLKPLPYPFDALEPHMSKETMEYHWERHQKGHVESLNNLIKGTKYAKMSLELVVKLSYNKGNYLPFFVDASQVWNHEFFWETMRPGKGRNPSGILRYLILRDFGSLDALSKEIQSAALTQFGSGWVWLAFKAHTLGVGNDRNPRPSEKDVRLVVVKTPNAISPLVWDYYPLLAIDVWEHAYYMDYENRRGDYVSVFLNNLVSWEVVHLRLQKAIKIAQIRQRMEMRENLQKKLQEMSPDVKRIVRPKVVKKMRRRRAA</sequence>
<keyword evidence="6" id="KW-0862">Zinc</keyword>
<dbReference type="GO" id="GO:0008270">
    <property type="term" value="F:zinc ion binding"/>
    <property type="evidence" value="ECO:0007669"/>
    <property type="project" value="UniProtKB-KW"/>
</dbReference>
<feature type="compositionally biased region" description="Basic and acidic residues" evidence="7">
    <location>
        <begin position="20"/>
        <end position="29"/>
    </location>
</feature>
<comment type="catalytic activity">
    <reaction evidence="5">
        <text>2 superoxide + 2 H(+) = H2O2 + O2</text>
        <dbReference type="Rhea" id="RHEA:20696"/>
        <dbReference type="ChEBI" id="CHEBI:15378"/>
        <dbReference type="ChEBI" id="CHEBI:15379"/>
        <dbReference type="ChEBI" id="CHEBI:16240"/>
        <dbReference type="ChEBI" id="CHEBI:18421"/>
        <dbReference type="EC" id="1.15.1.1"/>
    </reaction>
</comment>